<evidence type="ECO:0000256" key="2">
    <source>
        <dbReference type="ARBA" id="ARBA00022679"/>
    </source>
</evidence>
<dbReference type="PROSITE" id="PS52029">
    <property type="entry name" value="LD_TPASE"/>
    <property type="match status" value="1"/>
</dbReference>
<proteinExistence type="predicted"/>
<accession>A0ABP9A7N8</accession>
<evidence type="ECO:0000256" key="3">
    <source>
        <dbReference type="ARBA" id="ARBA00022960"/>
    </source>
</evidence>
<dbReference type="CDD" id="cd13432">
    <property type="entry name" value="LDT_IgD_like_2"/>
    <property type="match status" value="1"/>
</dbReference>
<dbReference type="Gene3D" id="2.60.40.3780">
    <property type="match status" value="1"/>
</dbReference>
<comment type="caution">
    <text evidence="10">The sequence shown here is derived from an EMBL/GenBank/DDBJ whole genome shotgun (WGS) entry which is preliminary data.</text>
</comment>
<dbReference type="Pfam" id="PF17964">
    <property type="entry name" value="Big_10"/>
    <property type="match status" value="1"/>
</dbReference>
<dbReference type="EMBL" id="BAABHO010000003">
    <property type="protein sequence ID" value="GAA4775246.1"/>
    <property type="molecule type" value="Genomic_DNA"/>
</dbReference>
<feature type="active site" description="Nucleophile" evidence="7">
    <location>
        <position position="350"/>
    </location>
</feature>
<dbReference type="Gene3D" id="2.60.40.3710">
    <property type="match status" value="1"/>
</dbReference>
<evidence type="ECO:0000256" key="6">
    <source>
        <dbReference type="ARBA" id="ARBA00023316"/>
    </source>
</evidence>
<name>A0ABP9A7N8_9PSEU</name>
<feature type="signal peptide" evidence="8">
    <location>
        <begin position="1"/>
        <end position="38"/>
    </location>
</feature>
<keyword evidence="2" id="KW-0808">Transferase</keyword>
<dbReference type="InterPro" id="IPR050979">
    <property type="entry name" value="LD-transpeptidase"/>
</dbReference>
<dbReference type="InterPro" id="IPR041280">
    <property type="entry name" value="Big_10"/>
</dbReference>
<dbReference type="Gene3D" id="2.40.440.10">
    <property type="entry name" value="L,D-transpeptidase catalytic domain-like"/>
    <property type="match status" value="1"/>
</dbReference>
<dbReference type="InterPro" id="IPR038063">
    <property type="entry name" value="Transpep_catalytic_dom"/>
</dbReference>
<feature type="chain" id="PRO_5046297021" evidence="8">
    <location>
        <begin position="39"/>
        <end position="406"/>
    </location>
</feature>
<comment type="pathway">
    <text evidence="1 7">Cell wall biogenesis; peptidoglycan biosynthesis.</text>
</comment>
<feature type="active site" description="Proton donor/acceptor" evidence="7">
    <location>
        <position position="332"/>
    </location>
</feature>
<dbReference type="SUPFAM" id="SSF141523">
    <property type="entry name" value="L,D-transpeptidase catalytic domain-like"/>
    <property type="match status" value="1"/>
</dbReference>
<keyword evidence="6 7" id="KW-0961">Cell wall biogenesis/degradation</keyword>
<dbReference type="PROSITE" id="PS51257">
    <property type="entry name" value="PROKAR_LIPOPROTEIN"/>
    <property type="match status" value="1"/>
</dbReference>
<organism evidence="10 11">
    <name type="scientific">Actinomycetospora chlora</name>
    <dbReference type="NCBI Taxonomy" id="663608"/>
    <lineage>
        <taxon>Bacteria</taxon>
        <taxon>Bacillati</taxon>
        <taxon>Actinomycetota</taxon>
        <taxon>Actinomycetes</taxon>
        <taxon>Pseudonocardiales</taxon>
        <taxon>Pseudonocardiaceae</taxon>
        <taxon>Actinomycetospora</taxon>
    </lineage>
</organism>
<dbReference type="Proteomes" id="UP001500928">
    <property type="component" value="Unassembled WGS sequence"/>
</dbReference>
<gene>
    <name evidence="10" type="primary">ldtMt5_1</name>
    <name evidence="10" type="ORF">GCM10023200_04710</name>
</gene>
<keyword evidence="5" id="KW-0012">Acyltransferase</keyword>
<dbReference type="PANTHER" id="PTHR30582:SF2">
    <property type="entry name" value="L,D-TRANSPEPTIDASE YCIB-RELATED"/>
    <property type="match status" value="1"/>
</dbReference>
<evidence type="ECO:0000256" key="5">
    <source>
        <dbReference type="ARBA" id="ARBA00023315"/>
    </source>
</evidence>
<feature type="domain" description="L,D-TPase catalytic" evidence="9">
    <location>
        <begin position="248"/>
        <end position="374"/>
    </location>
</feature>
<dbReference type="InterPro" id="IPR005490">
    <property type="entry name" value="LD_TPept_cat_dom"/>
</dbReference>
<evidence type="ECO:0000313" key="11">
    <source>
        <dbReference type="Proteomes" id="UP001500928"/>
    </source>
</evidence>
<keyword evidence="4 7" id="KW-0573">Peptidoglycan synthesis</keyword>
<dbReference type="RefSeq" id="WP_345410770.1">
    <property type="nucleotide sequence ID" value="NZ_BAABHO010000003.1"/>
</dbReference>
<dbReference type="PANTHER" id="PTHR30582">
    <property type="entry name" value="L,D-TRANSPEPTIDASE"/>
    <property type="match status" value="1"/>
</dbReference>
<evidence type="ECO:0000313" key="10">
    <source>
        <dbReference type="EMBL" id="GAA4775246.1"/>
    </source>
</evidence>
<evidence type="ECO:0000256" key="4">
    <source>
        <dbReference type="ARBA" id="ARBA00022984"/>
    </source>
</evidence>
<evidence type="ECO:0000256" key="1">
    <source>
        <dbReference type="ARBA" id="ARBA00004752"/>
    </source>
</evidence>
<keyword evidence="8" id="KW-0732">Signal</keyword>
<keyword evidence="3 7" id="KW-0133">Cell shape</keyword>
<evidence type="ECO:0000259" key="9">
    <source>
        <dbReference type="PROSITE" id="PS52029"/>
    </source>
</evidence>
<keyword evidence="11" id="KW-1185">Reference proteome</keyword>
<evidence type="ECO:0000256" key="8">
    <source>
        <dbReference type="SAM" id="SignalP"/>
    </source>
</evidence>
<protein>
    <submittedName>
        <fullName evidence="10">L,D-transpeptidase LdtMt5</fullName>
    </submittedName>
</protein>
<evidence type="ECO:0000256" key="7">
    <source>
        <dbReference type="PROSITE-ProRule" id="PRU01373"/>
    </source>
</evidence>
<reference evidence="11" key="1">
    <citation type="journal article" date="2019" name="Int. J. Syst. Evol. Microbiol.">
        <title>The Global Catalogue of Microorganisms (GCM) 10K type strain sequencing project: providing services to taxonomists for standard genome sequencing and annotation.</title>
        <authorList>
            <consortium name="The Broad Institute Genomics Platform"/>
            <consortium name="The Broad Institute Genome Sequencing Center for Infectious Disease"/>
            <person name="Wu L."/>
            <person name="Ma J."/>
        </authorList>
    </citation>
    <scope>NUCLEOTIDE SEQUENCE [LARGE SCALE GENOMIC DNA]</scope>
    <source>
        <strain evidence="11">JCM 17979</strain>
    </source>
</reference>
<dbReference type="CDD" id="cd16913">
    <property type="entry name" value="YkuD_like"/>
    <property type="match status" value="1"/>
</dbReference>
<sequence>MAQTQRTHGVTGRTGAVPIVVLAALLALLGACASPAPAAPPPPPTPPVALAASIGTGPLAPGATGVAPAEPLVVTAADGRLTAVTVTPTGGAALAGTPDPSGTRWTSGALAYDTEYRVQATGVDAQGRPGAPLEQTFRTVAPEDTVETASIRPSDGQTVGVAMPVSITFTDAVTDRAAVERRVSVRTSVPTEGSFHWMSDEQLNWRPKDYWRPGTQVTVDARLVGVDTGGGVYGGEDRSFSFTVGRDQRARGDVNAHTLVLYQDGRELRTLPASYGRAQYPTQYGVHVAFEKHEVKRMRSDTWGGPGEGQPGFYDENLPLAVRISNNGEFVHVNPDTVRQQGRSNVSHGCVNLSPANGEFFYNWVQMGDPVEIVGSERPLTTRDGDIADWTIPWDEYRQGSALAAP</sequence>
<dbReference type="Pfam" id="PF03734">
    <property type="entry name" value="YkuD"/>
    <property type="match status" value="1"/>
</dbReference>